<evidence type="ECO:0000313" key="3">
    <source>
        <dbReference type="Proteomes" id="UP000230886"/>
    </source>
</evidence>
<dbReference type="EMBL" id="NOVD01000101">
    <property type="protein sequence ID" value="PCK21648.1"/>
    <property type="molecule type" value="Genomic_DNA"/>
</dbReference>
<feature type="region of interest" description="Disordered" evidence="1">
    <location>
        <begin position="125"/>
        <end position="218"/>
    </location>
</feature>
<dbReference type="Proteomes" id="UP000230886">
    <property type="component" value="Unassembled WGS sequence"/>
</dbReference>
<evidence type="ECO:0000256" key="1">
    <source>
        <dbReference type="SAM" id="MobiDB-lite"/>
    </source>
</evidence>
<feature type="compositionally biased region" description="Low complexity" evidence="1">
    <location>
        <begin position="174"/>
        <end position="190"/>
    </location>
</feature>
<protein>
    <submittedName>
        <fullName evidence="2">Uncharacterized protein</fullName>
    </submittedName>
</protein>
<proteinExistence type="predicted"/>
<reference evidence="2 3" key="1">
    <citation type="submission" date="2017-07" db="EMBL/GenBank/DDBJ databases">
        <title>Draft sequence of Rhodococcus enclensis 23b-28.</title>
        <authorList>
            <person name="Besaury L."/>
            <person name="Sancelme M."/>
            <person name="Amato P."/>
            <person name="Lallement A."/>
            <person name="Delort A.-M."/>
        </authorList>
    </citation>
    <scope>NUCLEOTIDE SEQUENCE [LARGE SCALE GENOMIC DNA]</scope>
    <source>
        <strain evidence="2 3">23b-28</strain>
    </source>
</reference>
<evidence type="ECO:0000313" key="2">
    <source>
        <dbReference type="EMBL" id="PCK21648.1"/>
    </source>
</evidence>
<gene>
    <name evidence="2" type="ORF">CHR55_33690</name>
</gene>
<dbReference type="AlphaFoldDB" id="A0A2A5IWD1"/>
<name>A0A2A5IWD1_RHOSG</name>
<accession>A0A2A5IWD1</accession>
<comment type="caution">
    <text evidence="2">The sequence shown here is derived from an EMBL/GenBank/DDBJ whole genome shotgun (WGS) entry which is preliminary data.</text>
</comment>
<sequence length="218" mass="23120">MEVTKLTEPDYASAAGQVVAEIAAHTRVRLGPHTGREQISIDGAHGDLLDRIIEPLTRAWLEQAHRERDRIVGDLCERKNRETVQIARLVPQLEQARSDSARAVSVYEAMWKAQAPEQVVVPAVPQGPRAIPRPVTDEADSLGLLDNGPTESGKAPDRATTPASVEVLAGGGDPTSASSSSPSGVFGDGSWVKVTKDSAEPVQAASVDHNGIPASNRT</sequence>
<organism evidence="2 3">
    <name type="scientific">Rhodococcus qingshengii</name>
    <dbReference type="NCBI Taxonomy" id="334542"/>
    <lineage>
        <taxon>Bacteria</taxon>
        <taxon>Bacillati</taxon>
        <taxon>Actinomycetota</taxon>
        <taxon>Actinomycetes</taxon>
        <taxon>Mycobacteriales</taxon>
        <taxon>Nocardiaceae</taxon>
        <taxon>Rhodococcus</taxon>
        <taxon>Rhodococcus erythropolis group</taxon>
    </lineage>
</organism>